<accession>A0A2A6ZAC5</accession>
<protein>
    <submittedName>
        <fullName evidence="1">Catalase</fullName>
    </submittedName>
</protein>
<organism evidence="1 2">
    <name type="scientific">Faecalibacterium langellae</name>
    <dbReference type="NCBI Taxonomy" id="3435293"/>
    <lineage>
        <taxon>Bacteria</taxon>
        <taxon>Bacillati</taxon>
        <taxon>Bacillota</taxon>
        <taxon>Clostridia</taxon>
        <taxon>Eubacteriales</taxon>
        <taxon>Oscillospiraceae</taxon>
        <taxon>Faecalibacterium</taxon>
    </lineage>
</organism>
<sequence>MNIKGHFETITRHKLLVMKYCFACGLYEQGLAHDLSKYSPTEFIPGCIYYQGDHSPNEAERLARGYSSAWLHHKGRNKHHLEYWIDYSTRKAGLAGMKMPLRYVCEMVCDRVAASQIYLGDKYTDASPWEYYERSKTHYLLHPETRALLEELLKMVRDLGHDRTFEHMKYLLGCEKDY</sequence>
<proteinExistence type="predicted"/>
<gene>
    <name evidence="1" type="ORF">CGS46_08345</name>
</gene>
<dbReference type="AlphaFoldDB" id="A0A2A6ZAC5"/>
<name>A0A2A6ZAC5_9FIRM</name>
<dbReference type="InterPro" id="IPR043721">
    <property type="entry name" value="DUF5662"/>
</dbReference>
<evidence type="ECO:0000313" key="2">
    <source>
        <dbReference type="Proteomes" id="UP000220752"/>
    </source>
</evidence>
<dbReference type="Proteomes" id="UP000220752">
    <property type="component" value="Unassembled WGS sequence"/>
</dbReference>
<comment type="caution">
    <text evidence="1">The sequence shown here is derived from an EMBL/GenBank/DDBJ whole genome shotgun (WGS) entry which is preliminary data.</text>
</comment>
<evidence type="ECO:0000313" key="1">
    <source>
        <dbReference type="EMBL" id="PDX58339.1"/>
    </source>
</evidence>
<keyword evidence="2" id="KW-1185">Reference proteome</keyword>
<dbReference type="EMBL" id="NMTQ01000031">
    <property type="protein sequence ID" value="PDX58339.1"/>
    <property type="molecule type" value="Genomic_DNA"/>
</dbReference>
<dbReference type="Pfam" id="PF18907">
    <property type="entry name" value="DUF5662"/>
    <property type="match status" value="1"/>
</dbReference>
<reference evidence="1 2" key="1">
    <citation type="journal article" date="2017" name="Front. Microbiol.">
        <title>New Insights into the Diversity of the Genus Faecalibacterium.</title>
        <authorList>
            <person name="Benevides L."/>
            <person name="Burman S."/>
            <person name="Martin R."/>
            <person name="Robert V."/>
            <person name="Thomas M."/>
            <person name="Miquel S."/>
            <person name="Chain F."/>
            <person name="Sokol H."/>
            <person name="Bermudez-Humaran L.G."/>
            <person name="Morrison M."/>
            <person name="Langella P."/>
            <person name="Azevedo V.A."/>
            <person name="Chatel J.M."/>
            <person name="Soares S."/>
        </authorList>
    </citation>
    <scope>NUCLEOTIDE SEQUENCE [LARGE SCALE GENOMIC DNA]</scope>
    <source>
        <strain evidence="2">CNCM I-4540</strain>
    </source>
</reference>
<dbReference type="RefSeq" id="WP_097777388.1">
    <property type="nucleotide sequence ID" value="NZ_CABMES010000008.1"/>
</dbReference>